<dbReference type="InterPro" id="IPR050300">
    <property type="entry name" value="GDXG_lipolytic_enzyme"/>
</dbReference>
<dbReference type="PANTHER" id="PTHR48081">
    <property type="entry name" value="AB HYDROLASE SUPERFAMILY PROTEIN C4A8.06C"/>
    <property type="match status" value="1"/>
</dbReference>
<reference evidence="5 6" key="1">
    <citation type="submission" date="2019-02" db="EMBL/GenBank/DDBJ databases">
        <title>Deep-cultivation of Planctomycetes and their phenomic and genomic characterization uncovers novel biology.</title>
        <authorList>
            <person name="Wiegand S."/>
            <person name="Jogler M."/>
            <person name="Boedeker C."/>
            <person name="Pinto D."/>
            <person name="Vollmers J."/>
            <person name="Rivas-Marin E."/>
            <person name="Kohn T."/>
            <person name="Peeters S.H."/>
            <person name="Heuer A."/>
            <person name="Rast P."/>
            <person name="Oberbeckmann S."/>
            <person name="Bunk B."/>
            <person name="Jeske O."/>
            <person name="Meyerdierks A."/>
            <person name="Storesund J.E."/>
            <person name="Kallscheuer N."/>
            <person name="Luecker S."/>
            <person name="Lage O.M."/>
            <person name="Pohl T."/>
            <person name="Merkel B.J."/>
            <person name="Hornburger P."/>
            <person name="Mueller R.-W."/>
            <person name="Bruemmer F."/>
            <person name="Labrenz M."/>
            <person name="Spormann A.M."/>
            <person name="Op Den Camp H."/>
            <person name="Overmann J."/>
            <person name="Amann R."/>
            <person name="Jetten M.S.M."/>
            <person name="Mascher T."/>
            <person name="Medema M.H."/>
            <person name="Devos D.P."/>
            <person name="Kaster A.-K."/>
            <person name="Ovreas L."/>
            <person name="Rohde M."/>
            <person name="Galperin M.Y."/>
            <person name="Jogler C."/>
        </authorList>
    </citation>
    <scope>NUCLEOTIDE SEQUENCE [LARGE SCALE GENOMIC DNA]</scope>
    <source>
        <strain evidence="5 6">Poly41</strain>
    </source>
</reference>
<keyword evidence="3" id="KW-0732">Signal</keyword>
<dbReference type="EC" id="3.1.1.1" evidence="5"/>
<evidence type="ECO:0000313" key="5">
    <source>
        <dbReference type="EMBL" id="TWU36062.1"/>
    </source>
</evidence>
<evidence type="ECO:0000313" key="6">
    <source>
        <dbReference type="Proteomes" id="UP000319143"/>
    </source>
</evidence>
<dbReference type="Pfam" id="PF20434">
    <property type="entry name" value="BD-FAE"/>
    <property type="match status" value="1"/>
</dbReference>
<protein>
    <submittedName>
        <fullName evidence="5">Carboxylesterase NlhH</fullName>
        <ecNumber evidence="5">3.1.1.1</ecNumber>
    </submittedName>
</protein>
<evidence type="ECO:0000259" key="4">
    <source>
        <dbReference type="PROSITE" id="PS50222"/>
    </source>
</evidence>
<evidence type="ECO:0000256" key="1">
    <source>
        <dbReference type="ARBA" id="ARBA00022801"/>
    </source>
</evidence>
<dbReference type="OrthoDB" id="265201at2"/>
<accession>A0A5C6DHN8</accession>
<dbReference type="PROSITE" id="PS50222">
    <property type="entry name" value="EF_HAND_2"/>
    <property type="match status" value="1"/>
</dbReference>
<feature type="region of interest" description="Disordered" evidence="2">
    <location>
        <begin position="316"/>
        <end position="348"/>
    </location>
</feature>
<dbReference type="InterPro" id="IPR002048">
    <property type="entry name" value="EF_hand_dom"/>
</dbReference>
<evidence type="ECO:0000256" key="2">
    <source>
        <dbReference type="SAM" id="MobiDB-lite"/>
    </source>
</evidence>
<dbReference type="SUPFAM" id="SSF53474">
    <property type="entry name" value="alpha/beta-Hydrolases"/>
    <property type="match status" value="1"/>
</dbReference>
<dbReference type="GO" id="GO:0106435">
    <property type="term" value="F:carboxylesterase activity"/>
    <property type="evidence" value="ECO:0007669"/>
    <property type="project" value="UniProtKB-EC"/>
</dbReference>
<dbReference type="GO" id="GO:0005509">
    <property type="term" value="F:calcium ion binding"/>
    <property type="evidence" value="ECO:0007669"/>
    <property type="project" value="InterPro"/>
</dbReference>
<sequence length="403" mass="44259" precursor="true">MNRFSRTPSHFAWFVAVTTITVLPSFAQTQPRPPQPLQADSGMLAGAVAHRDLAYVENGDDRQRLDLYLPKASEALPVIVWIHGGGWQGGSKAGCPPLRAGYVTQGYAVASIGYRLSDQANFPAQIEDCKAAIRWLRAHADEYNLDRNRFGVWGSSAGGHLAALVGSSGDIEEFDVGENRDQSSGVQAVCDYYGPTDFNVFVTTPRYERHAQADSPEAKLIGGAVLENPEQVRRVNPITYVSQDDPPFLIVHGDQDGTVPLNQSELLFNALKKAGVSVHFHTIHGAGHGGAAFNEQGVADRVRNFFEQTLKQTKLESQKTTAQTSESTANAVVTPQRTAAAEQRGPRMSWQKVVTNQDRDRDGRISEEEFRGGPALWQRLDRNKDGFITNEEHDAAFSSRGER</sequence>
<dbReference type="PANTHER" id="PTHR48081:SF13">
    <property type="entry name" value="ALPHA_BETA HYDROLASE"/>
    <property type="match status" value="1"/>
</dbReference>
<feature type="compositionally biased region" description="Polar residues" evidence="2">
    <location>
        <begin position="318"/>
        <end position="337"/>
    </location>
</feature>
<keyword evidence="6" id="KW-1185">Reference proteome</keyword>
<feature type="domain" description="EF-hand" evidence="4">
    <location>
        <begin position="375"/>
        <end position="403"/>
    </location>
</feature>
<dbReference type="RefSeq" id="WP_146528101.1">
    <property type="nucleotide sequence ID" value="NZ_SJPV01000006.1"/>
</dbReference>
<dbReference type="SUPFAM" id="SSF47473">
    <property type="entry name" value="EF-hand"/>
    <property type="match status" value="1"/>
</dbReference>
<feature type="signal peptide" evidence="3">
    <location>
        <begin position="1"/>
        <end position="27"/>
    </location>
</feature>
<dbReference type="AlphaFoldDB" id="A0A5C6DHN8"/>
<dbReference type="Gene3D" id="1.10.238.10">
    <property type="entry name" value="EF-hand"/>
    <property type="match status" value="1"/>
</dbReference>
<dbReference type="InterPro" id="IPR029058">
    <property type="entry name" value="AB_hydrolase_fold"/>
</dbReference>
<dbReference type="InterPro" id="IPR049492">
    <property type="entry name" value="BD-FAE-like_dom"/>
</dbReference>
<comment type="caution">
    <text evidence="5">The sequence shown here is derived from an EMBL/GenBank/DDBJ whole genome shotgun (WGS) entry which is preliminary data.</text>
</comment>
<keyword evidence="1 5" id="KW-0378">Hydrolase</keyword>
<feature type="chain" id="PRO_5022841213" evidence="3">
    <location>
        <begin position="28"/>
        <end position="403"/>
    </location>
</feature>
<proteinExistence type="predicted"/>
<dbReference type="Proteomes" id="UP000319143">
    <property type="component" value="Unassembled WGS sequence"/>
</dbReference>
<organism evidence="5 6">
    <name type="scientific">Novipirellula artificiosorum</name>
    <dbReference type="NCBI Taxonomy" id="2528016"/>
    <lineage>
        <taxon>Bacteria</taxon>
        <taxon>Pseudomonadati</taxon>
        <taxon>Planctomycetota</taxon>
        <taxon>Planctomycetia</taxon>
        <taxon>Pirellulales</taxon>
        <taxon>Pirellulaceae</taxon>
        <taxon>Novipirellula</taxon>
    </lineage>
</organism>
<evidence type="ECO:0000256" key="3">
    <source>
        <dbReference type="SAM" id="SignalP"/>
    </source>
</evidence>
<dbReference type="Pfam" id="PF13202">
    <property type="entry name" value="EF-hand_5"/>
    <property type="match status" value="2"/>
</dbReference>
<gene>
    <name evidence="5" type="primary">nlhH_2</name>
    <name evidence="5" type="ORF">Poly41_38150</name>
</gene>
<dbReference type="EMBL" id="SJPV01000006">
    <property type="protein sequence ID" value="TWU36062.1"/>
    <property type="molecule type" value="Genomic_DNA"/>
</dbReference>
<name>A0A5C6DHN8_9BACT</name>
<dbReference type="Gene3D" id="3.40.50.1820">
    <property type="entry name" value="alpha/beta hydrolase"/>
    <property type="match status" value="1"/>
</dbReference>
<dbReference type="InterPro" id="IPR011992">
    <property type="entry name" value="EF-hand-dom_pair"/>
</dbReference>